<evidence type="ECO:0008006" key="3">
    <source>
        <dbReference type="Google" id="ProtNLM"/>
    </source>
</evidence>
<dbReference type="AlphaFoldDB" id="A0AAV2RLT7"/>
<gene>
    <name evidence="1" type="ORF">MNOR_LOCUS26212</name>
</gene>
<sequence length="281" mass="33309">EMNNTINMFRNQKINTSEKARKLANITYSIISRSCNKILIGKTFWKCVVVPSLLHGIEVINYTDTDINKLQIIENSVYRKILGARPNSAKEALRSEIGSSLMSTRIMQSKLFFIKSIIEGDNLLIKEVLRNIRQNPLNRWNIQINEYLNELEITYSELINMSKIEIKKLIRKNDTKKWKRAIKLQKTLVYYEKYKKDINDENIYRNDHSSVLLFQARTNSLPLADEEKYKERSTTCVMCKSEEENIKHFLFRCKITEAIRHKYLNRIKLNEEEYAIKRNFV</sequence>
<reference evidence="1 2" key="1">
    <citation type="submission" date="2024-05" db="EMBL/GenBank/DDBJ databases">
        <authorList>
            <person name="Wallberg A."/>
        </authorList>
    </citation>
    <scope>NUCLEOTIDE SEQUENCE [LARGE SCALE GENOMIC DNA]</scope>
</reference>
<keyword evidence="2" id="KW-1185">Reference proteome</keyword>
<evidence type="ECO:0000313" key="1">
    <source>
        <dbReference type="EMBL" id="CAL4128873.1"/>
    </source>
</evidence>
<comment type="caution">
    <text evidence="1">The sequence shown here is derived from an EMBL/GenBank/DDBJ whole genome shotgun (WGS) entry which is preliminary data.</text>
</comment>
<feature type="non-terminal residue" evidence="1">
    <location>
        <position position="1"/>
    </location>
</feature>
<dbReference type="Proteomes" id="UP001497623">
    <property type="component" value="Unassembled WGS sequence"/>
</dbReference>
<protein>
    <recommendedName>
        <fullName evidence="3">Reverse transcriptase</fullName>
    </recommendedName>
</protein>
<organism evidence="1 2">
    <name type="scientific">Meganyctiphanes norvegica</name>
    <name type="common">Northern krill</name>
    <name type="synonym">Thysanopoda norvegica</name>
    <dbReference type="NCBI Taxonomy" id="48144"/>
    <lineage>
        <taxon>Eukaryota</taxon>
        <taxon>Metazoa</taxon>
        <taxon>Ecdysozoa</taxon>
        <taxon>Arthropoda</taxon>
        <taxon>Crustacea</taxon>
        <taxon>Multicrustacea</taxon>
        <taxon>Malacostraca</taxon>
        <taxon>Eumalacostraca</taxon>
        <taxon>Eucarida</taxon>
        <taxon>Euphausiacea</taxon>
        <taxon>Euphausiidae</taxon>
        <taxon>Meganyctiphanes</taxon>
    </lineage>
</organism>
<evidence type="ECO:0000313" key="2">
    <source>
        <dbReference type="Proteomes" id="UP001497623"/>
    </source>
</evidence>
<dbReference type="EMBL" id="CAXKWB010025855">
    <property type="protein sequence ID" value="CAL4128873.1"/>
    <property type="molecule type" value="Genomic_DNA"/>
</dbReference>
<name>A0AAV2RLT7_MEGNR</name>
<accession>A0AAV2RLT7</accession>
<proteinExistence type="predicted"/>